<dbReference type="Pfam" id="PF13426">
    <property type="entry name" value="PAS_9"/>
    <property type="match status" value="1"/>
</dbReference>
<accession>A0A7W6A4C4</accession>
<evidence type="ECO:0000256" key="6">
    <source>
        <dbReference type="ARBA" id="ARBA00022777"/>
    </source>
</evidence>
<dbReference type="Proteomes" id="UP000532936">
    <property type="component" value="Unassembled WGS sequence"/>
</dbReference>
<dbReference type="CDD" id="cd00130">
    <property type="entry name" value="PAS"/>
    <property type="match status" value="1"/>
</dbReference>
<dbReference type="PROSITE" id="PS50112">
    <property type="entry name" value="PAS"/>
    <property type="match status" value="1"/>
</dbReference>
<dbReference type="RefSeq" id="WP_183197601.1">
    <property type="nucleotide sequence ID" value="NZ_JACIDA010000002.1"/>
</dbReference>
<evidence type="ECO:0000256" key="1">
    <source>
        <dbReference type="ARBA" id="ARBA00000085"/>
    </source>
</evidence>
<keyword evidence="5" id="KW-0547">Nucleotide-binding</keyword>
<evidence type="ECO:0000256" key="4">
    <source>
        <dbReference type="ARBA" id="ARBA00022679"/>
    </source>
</evidence>
<comment type="catalytic activity">
    <reaction evidence="1">
        <text>ATP + protein L-histidine = ADP + protein N-phospho-L-histidine.</text>
        <dbReference type="EC" id="2.7.13.3"/>
    </reaction>
</comment>
<dbReference type="NCBIfam" id="TIGR00229">
    <property type="entry name" value="sensory_box"/>
    <property type="match status" value="1"/>
</dbReference>
<dbReference type="EC" id="2.7.13.3" evidence="2"/>
<dbReference type="PANTHER" id="PTHR41523">
    <property type="entry name" value="TWO-COMPONENT SYSTEM SENSOR PROTEIN"/>
    <property type="match status" value="1"/>
</dbReference>
<keyword evidence="7" id="KW-0067">ATP-binding</keyword>
<evidence type="ECO:0000256" key="2">
    <source>
        <dbReference type="ARBA" id="ARBA00012438"/>
    </source>
</evidence>
<dbReference type="GO" id="GO:0005524">
    <property type="term" value="F:ATP binding"/>
    <property type="evidence" value="ECO:0007669"/>
    <property type="project" value="UniProtKB-KW"/>
</dbReference>
<evidence type="ECO:0000313" key="9">
    <source>
        <dbReference type="EMBL" id="MBB3873091.1"/>
    </source>
</evidence>
<dbReference type="InterPro" id="IPR000014">
    <property type="entry name" value="PAS"/>
</dbReference>
<keyword evidence="4" id="KW-0808">Transferase</keyword>
<dbReference type="SMART" id="SM00091">
    <property type="entry name" value="PAS"/>
    <property type="match status" value="1"/>
</dbReference>
<keyword evidence="6" id="KW-0418">Kinase</keyword>
<gene>
    <name evidence="9" type="ORF">GGR11_002644</name>
</gene>
<dbReference type="Gene3D" id="3.30.450.20">
    <property type="entry name" value="PAS domain"/>
    <property type="match status" value="1"/>
</dbReference>
<name>A0A7W6A4C4_9CAUL</name>
<keyword evidence="3" id="KW-0597">Phosphoprotein</keyword>
<evidence type="ECO:0000259" key="8">
    <source>
        <dbReference type="PROSITE" id="PS50112"/>
    </source>
</evidence>
<evidence type="ECO:0000256" key="7">
    <source>
        <dbReference type="ARBA" id="ARBA00022840"/>
    </source>
</evidence>
<dbReference type="InterPro" id="IPR036890">
    <property type="entry name" value="HATPase_C_sf"/>
</dbReference>
<dbReference type="GO" id="GO:0004673">
    <property type="term" value="F:protein histidine kinase activity"/>
    <property type="evidence" value="ECO:0007669"/>
    <property type="project" value="UniProtKB-EC"/>
</dbReference>
<proteinExistence type="predicted"/>
<evidence type="ECO:0000256" key="3">
    <source>
        <dbReference type="ARBA" id="ARBA00022553"/>
    </source>
</evidence>
<comment type="caution">
    <text evidence="9">The sequence shown here is derived from an EMBL/GenBank/DDBJ whole genome shotgun (WGS) entry which is preliminary data.</text>
</comment>
<dbReference type="AlphaFoldDB" id="A0A7W6A4C4"/>
<sequence>MKHSDRVTPDRKRPPAELPFGEDFQTILSLIGDGVVSTDQDGRIILFNRAAEDIFGYTMNEVLGCSIDTLIPTRFHDHHREDVRRFCSSEAPLRRSMGAGREVLGRRKDGRELAIEATLSRQMIGSQHIVTAVVRDVSDRKTLERQGQVVANEVAHRLRNTMAVVDSIVTLTARTAPSVAEFKETLLGRFAAISRTNDSLIRGSWTDASVRLLLETELAPYQDSEGKITLTGPDISIDGQVAVALALVLHELATNAAKYGALSTSAGLLRVDWQVSADAIPLFELIWEERGGPTVVAPTRRGFGSELIARSLGPHGGRAASTYAPQGLNCLIRLPFRSVNRPADDPVQ</sequence>
<dbReference type="Pfam" id="PF07536">
    <property type="entry name" value="HWE_HK"/>
    <property type="match status" value="1"/>
</dbReference>
<dbReference type="InterPro" id="IPR035965">
    <property type="entry name" value="PAS-like_dom_sf"/>
</dbReference>
<dbReference type="SMART" id="SM00911">
    <property type="entry name" value="HWE_HK"/>
    <property type="match status" value="1"/>
</dbReference>
<protein>
    <recommendedName>
        <fullName evidence="2">histidine kinase</fullName>
        <ecNumber evidence="2">2.7.13.3</ecNumber>
    </recommendedName>
</protein>
<evidence type="ECO:0000256" key="5">
    <source>
        <dbReference type="ARBA" id="ARBA00022741"/>
    </source>
</evidence>
<dbReference type="EMBL" id="JACIDA010000002">
    <property type="protein sequence ID" value="MBB3873091.1"/>
    <property type="molecule type" value="Genomic_DNA"/>
</dbReference>
<dbReference type="PANTHER" id="PTHR41523:SF8">
    <property type="entry name" value="ETHYLENE RESPONSE SENSOR PROTEIN"/>
    <property type="match status" value="1"/>
</dbReference>
<feature type="domain" description="PAS" evidence="8">
    <location>
        <begin position="20"/>
        <end position="100"/>
    </location>
</feature>
<evidence type="ECO:0000313" key="10">
    <source>
        <dbReference type="Proteomes" id="UP000532936"/>
    </source>
</evidence>
<organism evidence="9 10">
    <name type="scientific">Brevundimonas mediterranea</name>
    <dbReference type="NCBI Taxonomy" id="74329"/>
    <lineage>
        <taxon>Bacteria</taxon>
        <taxon>Pseudomonadati</taxon>
        <taxon>Pseudomonadota</taxon>
        <taxon>Alphaproteobacteria</taxon>
        <taxon>Caulobacterales</taxon>
        <taxon>Caulobacteraceae</taxon>
        <taxon>Brevundimonas</taxon>
    </lineage>
</organism>
<dbReference type="InterPro" id="IPR011102">
    <property type="entry name" value="Sig_transdc_His_kinase_HWE"/>
</dbReference>
<dbReference type="Gene3D" id="3.30.565.10">
    <property type="entry name" value="Histidine kinase-like ATPase, C-terminal domain"/>
    <property type="match status" value="1"/>
</dbReference>
<dbReference type="SUPFAM" id="SSF55785">
    <property type="entry name" value="PYP-like sensor domain (PAS domain)"/>
    <property type="match status" value="1"/>
</dbReference>
<reference evidence="9 10" key="1">
    <citation type="submission" date="2020-08" db="EMBL/GenBank/DDBJ databases">
        <title>Genomic Encyclopedia of Type Strains, Phase IV (KMG-IV): sequencing the most valuable type-strain genomes for metagenomic binning, comparative biology and taxonomic classification.</title>
        <authorList>
            <person name="Goeker M."/>
        </authorList>
    </citation>
    <scope>NUCLEOTIDE SEQUENCE [LARGE SCALE GENOMIC DNA]</scope>
    <source>
        <strain evidence="9 10">DSM 14878</strain>
    </source>
</reference>